<proteinExistence type="predicted"/>
<keyword evidence="3" id="KW-1185">Reference proteome</keyword>
<reference evidence="2 3" key="1">
    <citation type="submission" date="2019-11" db="EMBL/GenBank/DDBJ databases">
        <title>Description of Pedobacter sp. LMG 31462T.</title>
        <authorList>
            <person name="Carlier A."/>
            <person name="Qi S."/>
            <person name="Vandamme P."/>
        </authorList>
    </citation>
    <scope>NUCLEOTIDE SEQUENCE [LARGE SCALE GENOMIC DNA]</scope>
    <source>
        <strain evidence="2 3">LMG 31462</strain>
    </source>
</reference>
<dbReference type="InterPro" id="IPR049349">
    <property type="entry name" value="DUF2264_N"/>
</dbReference>
<evidence type="ECO:0000313" key="3">
    <source>
        <dbReference type="Proteomes" id="UP000636110"/>
    </source>
</evidence>
<dbReference type="PANTHER" id="PTHR35339:SF3">
    <property type="entry name" value="DUF2264 DOMAIN-CONTAINING PROTEIN"/>
    <property type="match status" value="1"/>
</dbReference>
<feature type="domain" description="DUF2264" evidence="1">
    <location>
        <begin position="38"/>
        <end position="396"/>
    </location>
</feature>
<dbReference type="RefSeq" id="WP_182952849.1">
    <property type="nucleotide sequence ID" value="NZ_WNXC01000001.1"/>
</dbReference>
<organism evidence="2 3">
    <name type="scientific">Pedobacter gandavensis</name>
    <dbReference type="NCBI Taxonomy" id="2679963"/>
    <lineage>
        <taxon>Bacteria</taxon>
        <taxon>Pseudomonadati</taxon>
        <taxon>Bacteroidota</taxon>
        <taxon>Sphingobacteriia</taxon>
        <taxon>Sphingobacteriales</taxon>
        <taxon>Sphingobacteriaceae</taxon>
        <taxon>Pedobacter</taxon>
    </lineage>
</organism>
<evidence type="ECO:0000259" key="1">
    <source>
        <dbReference type="Pfam" id="PF10022"/>
    </source>
</evidence>
<dbReference type="Proteomes" id="UP000636110">
    <property type="component" value="Unassembled WGS sequence"/>
</dbReference>
<comment type="caution">
    <text evidence="2">The sequence shown here is derived from an EMBL/GenBank/DDBJ whole genome shotgun (WGS) entry which is preliminary data.</text>
</comment>
<dbReference type="PANTHER" id="PTHR35339">
    <property type="entry name" value="LINALOOL DEHYDRATASE_ISOMERASE DOMAIN-CONTAINING PROTEIN"/>
    <property type="match status" value="1"/>
</dbReference>
<dbReference type="Pfam" id="PF10022">
    <property type="entry name" value="DUF2264"/>
    <property type="match status" value="1"/>
</dbReference>
<protein>
    <submittedName>
        <fullName evidence="2">DUF2264 domain-containing protein</fullName>
    </submittedName>
</protein>
<dbReference type="InterPro" id="IPR016624">
    <property type="entry name" value="UCP014753"/>
</dbReference>
<sequence length="417" mass="46908">MRRMTRFPVLMLLILIISLGFSAFGKERKEVKPERYNSREYWVSVLVKIADPVLKNLSKAQLRAKMPVDCKEEKRKEVAHLEAFGRTLAGITPWLELGPDKSPEGKLRATYIDLTRKALANAVDPSSPDFLNFSAKHGQQPLVDAAFLAQGLLRGYTQLWEPLDQQTKQNIVNALKSSRSIKPGENNWLLFRAIIEAFLLKSGNSGDMEPITYALSKHESWYKGDGAYGDGADFHWDYYNSFVIQPMILDITKVLKEHGTSQIIPYDKALKRAQRYAAVQERMISPEGTFPPIGRSLVYRFGAFQVLSQIALLKELPAGVSPAQVRTGLSLVIYRLMEAPNTFDAQGWLKLGMFGYQPNIGEYYITTGSLYLCSVGLLPLGLPANDPFWTSPAQDWTSKKVWQGIDLPADHAYKESN</sequence>
<evidence type="ECO:0000313" key="2">
    <source>
        <dbReference type="EMBL" id="MBB2147582.1"/>
    </source>
</evidence>
<gene>
    <name evidence="2" type="ORF">GM920_01530</name>
</gene>
<dbReference type="PIRSF" id="PIRSF014753">
    <property type="entry name" value="UCP014753"/>
    <property type="match status" value="1"/>
</dbReference>
<dbReference type="EMBL" id="WNXC01000001">
    <property type="protein sequence ID" value="MBB2147582.1"/>
    <property type="molecule type" value="Genomic_DNA"/>
</dbReference>
<name>A0ABR6ERB3_9SPHI</name>
<accession>A0ABR6ERB3</accession>